<keyword evidence="3" id="KW-1185">Reference proteome</keyword>
<gene>
    <name evidence="2" type="ordered locus">Weevi_1988</name>
</gene>
<name>F0P1F0_WEEVC</name>
<protein>
    <submittedName>
        <fullName evidence="2">Restriction endonuclease, type I, EcoRI, R subunit/Type III</fullName>
    </submittedName>
</protein>
<dbReference type="GO" id="GO:0004519">
    <property type="term" value="F:endonuclease activity"/>
    <property type="evidence" value="ECO:0007669"/>
    <property type="project" value="UniProtKB-KW"/>
</dbReference>
<keyword evidence="2" id="KW-0378">Hydrolase</keyword>
<keyword evidence="2" id="KW-0540">Nuclease</keyword>
<dbReference type="eggNOG" id="COG4096">
    <property type="taxonomic scope" value="Bacteria"/>
</dbReference>
<proteinExistence type="predicted"/>
<evidence type="ECO:0000313" key="2">
    <source>
        <dbReference type="EMBL" id="ADX68664.1"/>
    </source>
</evidence>
<feature type="domain" description="Type I restriction enzyme R protein N-terminal" evidence="1">
    <location>
        <begin position="38"/>
        <end position="146"/>
    </location>
</feature>
<dbReference type="EMBL" id="CP002455">
    <property type="protein sequence ID" value="ADX68664.1"/>
    <property type="molecule type" value="Genomic_DNA"/>
</dbReference>
<evidence type="ECO:0000259" key="1">
    <source>
        <dbReference type="Pfam" id="PF13588"/>
    </source>
</evidence>
<keyword evidence="2" id="KW-0255">Endonuclease</keyword>
<sequence>MELIQLNFPENYQIRLKQTEGKWFIFCLIRKKWFVYTPEEWVRQHILHFLIEEKKYSSSNIALEKIIPITGMQKRSDIVCYQQENPFLMVECKAPSIKITQETFDQIARYNLLTKAKYLMVSNGLQHYYCQIDYENQHYFFLPELPIYP</sequence>
<dbReference type="Pfam" id="PF13588">
    <property type="entry name" value="HSDR_N_2"/>
    <property type="match status" value="1"/>
</dbReference>
<evidence type="ECO:0000313" key="3">
    <source>
        <dbReference type="Proteomes" id="UP000008641"/>
    </source>
</evidence>
<reference evidence="2 3" key="1">
    <citation type="journal article" date="2011" name="Stand. Genomic Sci.">
        <title>Complete genome sequence of Weeksella virosa type strain (9751).</title>
        <authorList>
            <person name="Lang E."/>
            <person name="Teshima H."/>
            <person name="Lucas S."/>
            <person name="Lapidus A."/>
            <person name="Hammon N."/>
            <person name="Deshpande S."/>
            <person name="Nolan M."/>
            <person name="Cheng J.F."/>
            <person name="Pitluck S."/>
            <person name="Liolios K."/>
            <person name="Pagani I."/>
            <person name="Mikhailova N."/>
            <person name="Ivanova N."/>
            <person name="Mavromatis K."/>
            <person name="Pati A."/>
            <person name="Tapia R."/>
            <person name="Han C."/>
            <person name="Goodwin L."/>
            <person name="Chen A."/>
            <person name="Palaniappan K."/>
            <person name="Land M."/>
            <person name="Hauser L."/>
            <person name="Chang Y.J."/>
            <person name="Jeffries C.D."/>
            <person name="Brambilla E.M."/>
            <person name="Kopitz M."/>
            <person name="Rohde M."/>
            <person name="Goker M."/>
            <person name="Tindall B.J."/>
            <person name="Detter J.C."/>
            <person name="Woyke T."/>
            <person name="Bristow J."/>
            <person name="Eisen J.A."/>
            <person name="Markowitz V."/>
            <person name="Hugenholtz P."/>
            <person name="Klenk H.P."/>
            <person name="Kyrpides N.C."/>
        </authorList>
    </citation>
    <scope>NUCLEOTIDE SEQUENCE [LARGE SCALE GENOMIC DNA]</scope>
    <source>
        <strain evidence="3">ATCC 43766 / DSM 16922 / JCM 21250 / NBRC 16016 / NCTC 11634 / CL345/78</strain>
    </source>
</reference>
<dbReference type="STRING" id="865938.Weevi_1988"/>
<dbReference type="HOGENOM" id="CLU_115841_1_0_10"/>
<accession>F0P1F0</accession>
<dbReference type="Proteomes" id="UP000008641">
    <property type="component" value="Chromosome"/>
</dbReference>
<dbReference type="AlphaFoldDB" id="F0P1F0"/>
<organism evidence="2 3">
    <name type="scientific">Weeksella virosa (strain ATCC 43766 / DSM 16922 / JCM 21250 / CCUG 30538 / CDC 9751 / IAM 14551 / NBRC 16016 / NCTC 11634 / CL345/78)</name>
    <dbReference type="NCBI Taxonomy" id="865938"/>
    <lineage>
        <taxon>Bacteria</taxon>
        <taxon>Pseudomonadati</taxon>
        <taxon>Bacteroidota</taxon>
        <taxon>Flavobacteriia</taxon>
        <taxon>Flavobacteriales</taxon>
        <taxon>Weeksellaceae</taxon>
        <taxon>Weeksella</taxon>
    </lineage>
</organism>
<dbReference type="InterPro" id="IPR029464">
    <property type="entry name" value="HSDR_N"/>
</dbReference>
<dbReference type="KEGG" id="wvi:Weevi_1988"/>
<reference evidence="3" key="2">
    <citation type="journal article" date="2011" name="Stand. Genomic Sci.">
        <title>Complete genome sequence of Weeksella virosa type strain (9751T).</title>
        <authorList>
            <person name="Lang E."/>
            <person name="Teshima H."/>
            <person name="Lucas S."/>
            <person name="Lapidus A."/>
            <person name="Hammon N."/>
            <person name="Deshpande S."/>
            <person name="Nolan M."/>
            <person name="Cheng J."/>
            <person name="Pitluck S."/>
            <person name="Liolios K."/>
            <person name="Pagani I."/>
            <person name="Mikhailova N."/>
            <person name="Ivanova N."/>
            <person name="Mavromatis K."/>
            <person name="Pati A."/>
            <person name="Tapia R."/>
            <person name="Han C."/>
            <person name="Goodwin L."/>
            <person name="Chen A."/>
            <person name="Palaniappan K."/>
            <person name="Land M."/>
            <person name="Hauser L."/>
            <person name="Chang Y."/>
            <person name="Jeffries C."/>
            <person name="Brambilla E."/>
            <person name="Kopitz M."/>
            <person name="Rohde M."/>
            <person name="Goker M."/>
            <person name="Tindall B."/>
            <person name="Detter J."/>
            <person name="Woyke T."/>
            <person name="Bristow J."/>
            <person name="Eisen J."/>
            <person name="Markowitz V."/>
            <person name="Hugenholtz P."/>
            <person name="Klenk H."/>
            <person name="Kyrpides N."/>
        </authorList>
    </citation>
    <scope>NUCLEOTIDE SEQUENCE [LARGE SCALE GENOMIC DNA]</scope>
    <source>
        <strain evidence="3">ATCC 43766 / DSM 16922 / JCM 21250 / NBRC 16016 / NCTC 11634 / CL345/78</strain>
    </source>
</reference>